<proteinExistence type="predicted"/>
<comment type="caution">
    <text evidence="2">The sequence shown here is derived from an EMBL/GenBank/DDBJ whole genome shotgun (WGS) entry which is preliminary data.</text>
</comment>
<dbReference type="EMBL" id="JAVHJO010000001">
    <property type="protein sequence ID" value="KAK6544587.1"/>
    <property type="molecule type" value="Genomic_DNA"/>
</dbReference>
<gene>
    <name evidence="2" type="ORF">TWF694_001275</name>
</gene>
<name>A0AAV9XSR3_9PEZI</name>
<organism evidence="2 3">
    <name type="scientific">Orbilia ellipsospora</name>
    <dbReference type="NCBI Taxonomy" id="2528407"/>
    <lineage>
        <taxon>Eukaryota</taxon>
        <taxon>Fungi</taxon>
        <taxon>Dikarya</taxon>
        <taxon>Ascomycota</taxon>
        <taxon>Pezizomycotina</taxon>
        <taxon>Orbiliomycetes</taxon>
        <taxon>Orbiliales</taxon>
        <taxon>Orbiliaceae</taxon>
        <taxon>Orbilia</taxon>
    </lineage>
</organism>
<protein>
    <submittedName>
        <fullName evidence="2">Uncharacterized protein</fullName>
    </submittedName>
</protein>
<feature type="region of interest" description="Disordered" evidence="1">
    <location>
        <begin position="1"/>
        <end position="25"/>
    </location>
</feature>
<reference evidence="2 3" key="1">
    <citation type="submission" date="2019-10" db="EMBL/GenBank/DDBJ databases">
        <authorList>
            <person name="Palmer J.M."/>
        </authorList>
    </citation>
    <scope>NUCLEOTIDE SEQUENCE [LARGE SCALE GENOMIC DNA]</scope>
    <source>
        <strain evidence="2 3">TWF694</strain>
    </source>
</reference>
<sequence length="103" mass="11346">MGANSSVTSLQSPPDFESSTNPPRRLGIRTHLARSLISRLASTLPVLLMHENRELGALAWPKRRLSFQKAGTICIHMTSFEPLGSLLPQKQLVPNLSESPEET</sequence>
<evidence type="ECO:0000313" key="3">
    <source>
        <dbReference type="Proteomes" id="UP001365542"/>
    </source>
</evidence>
<keyword evidence="3" id="KW-1185">Reference proteome</keyword>
<evidence type="ECO:0000313" key="2">
    <source>
        <dbReference type="EMBL" id="KAK6544587.1"/>
    </source>
</evidence>
<accession>A0AAV9XSR3</accession>
<dbReference type="AlphaFoldDB" id="A0AAV9XSR3"/>
<dbReference type="Proteomes" id="UP001365542">
    <property type="component" value="Unassembled WGS sequence"/>
</dbReference>
<evidence type="ECO:0000256" key="1">
    <source>
        <dbReference type="SAM" id="MobiDB-lite"/>
    </source>
</evidence>
<feature type="compositionally biased region" description="Polar residues" evidence="1">
    <location>
        <begin position="1"/>
        <end position="22"/>
    </location>
</feature>